<evidence type="ECO:0000256" key="2">
    <source>
        <dbReference type="SAM" id="SignalP"/>
    </source>
</evidence>
<dbReference type="EMBL" id="LKMD01000106">
    <property type="protein sequence ID" value="PIA92174.1"/>
    <property type="molecule type" value="Genomic_DNA"/>
</dbReference>
<proteinExistence type="predicted"/>
<evidence type="ECO:0000313" key="4">
    <source>
        <dbReference type="Proteomes" id="UP000230605"/>
    </source>
</evidence>
<dbReference type="Proteomes" id="UP000230605">
    <property type="component" value="Chromosome 7"/>
</dbReference>
<feature type="chain" id="PRO_5013781097" evidence="2">
    <location>
        <begin position="19"/>
        <end position="287"/>
    </location>
</feature>
<name>A0A2G5HHX8_CERBT</name>
<keyword evidence="2" id="KW-0732">Signal</keyword>
<feature type="compositionally biased region" description="Polar residues" evidence="1">
    <location>
        <begin position="128"/>
        <end position="141"/>
    </location>
</feature>
<evidence type="ECO:0000313" key="3">
    <source>
        <dbReference type="EMBL" id="PIA92174.1"/>
    </source>
</evidence>
<comment type="caution">
    <text evidence="3">The sequence shown here is derived from an EMBL/GenBank/DDBJ whole genome shotgun (WGS) entry which is preliminary data.</text>
</comment>
<evidence type="ECO:0000256" key="1">
    <source>
        <dbReference type="SAM" id="MobiDB-lite"/>
    </source>
</evidence>
<dbReference type="AlphaFoldDB" id="A0A2G5HHX8"/>
<feature type="region of interest" description="Disordered" evidence="1">
    <location>
        <begin position="128"/>
        <end position="149"/>
    </location>
</feature>
<organism evidence="3 4">
    <name type="scientific">Cercospora beticola</name>
    <name type="common">Sugarbeet leaf spot fungus</name>
    <dbReference type="NCBI Taxonomy" id="122368"/>
    <lineage>
        <taxon>Eukaryota</taxon>
        <taxon>Fungi</taxon>
        <taxon>Dikarya</taxon>
        <taxon>Ascomycota</taxon>
        <taxon>Pezizomycotina</taxon>
        <taxon>Dothideomycetes</taxon>
        <taxon>Dothideomycetidae</taxon>
        <taxon>Mycosphaerellales</taxon>
        <taxon>Mycosphaerellaceae</taxon>
        <taxon>Cercospora</taxon>
    </lineage>
</organism>
<protein>
    <submittedName>
        <fullName evidence="3">Uncharacterized protein</fullName>
    </submittedName>
</protein>
<feature type="signal peptide" evidence="2">
    <location>
        <begin position="1"/>
        <end position="18"/>
    </location>
</feature>
<sequence>MLSILFLLCAAVLEGVRAQVEAKPKSTVRVQITQRIQLTKTIFPSGVSAGVQDTTTATPAVAGGVQFTVGAGNDAVPTTTSDEPRVILMGSITLTEGGPAQTNAGQVYSIDACTIYAGTARDNICDSNGRPTTESWTTSSAYPGITSDPATPTTTSWTFTIGTQAYTMVRDPNVPIATIGTAVVSLEGPRVSLKGGHALMASDGLVHVWVANWTTSSTTRTTTSTLRTRLPWTRSSTTAASTDDALVSATQSASSDESAASSVRNHTAVTVLGWTVVALIASLLLRT</sequence>
<dbReference type="OrthoDB" id="10361824at2759"/>
<gene>
    <name evidence="3" type="ORF">CB0940_09434</name>
</gene>
<reference evidence="3 4" key="1">
    <citation type="submission" date="2015-10" db="EMBL/GenBank/DDBJ databases">
        <title>The cercosporin biosynthetic gene cluster was horizontally transferred to several fungal lineages and shown to be expanded in Cercospora beticola based on microsynteny with recipient genomes.</title>
        <authorList>
            <person name="De Jonge R."/>
            <person name="Ebert M.K."/>
            <person name="Suttle J.C."/>
            <person name="Jurick Ii W.M."/>
            <person name="Secor G.A."/>
            <person name="Thomma B.P."/>
            <person name="Van De Peer Y."/>
            <person name="Bolton M.D."/>
        </authorList>
    </citation>
    <scope>NUCLEOTIDE SEQUENCE [LARGE SCALE GENOMIC DNA]</scope>
    <source>
        <strain evidence="3 4">09-40</strain>
    </source>
</reference>
<accession>A0A2G5HHX8</accession>